<protein>
    <submittedName>
        <fullName evidence="1">Uncharacterized protein</fullName>
    </submittedName>
</protein>
<comment type="caution">
    <text evidence="1">The sequence shown here is derived from an EMBL/GenBank/DDBJ whole genome shotgun (WGS) entry which is preliminary data.</text>
</comment>
<accession>A0ABU1I2X4</accession>
<dbReference type="EMBL" id="JAVIZA010000001">
    <property type="protein sequence ID" value="MDR6167493.1"/>
    <property type="molecule type" value="Genomic_DNA"/>
</dbReference>
<organism evidence="1 2">
    <name type="scientific">Microbacterium paludicola</name>
    <dbReference type="NCBI Taxonomy" id="300019"/>
    <lineage>
        <taxon>Bacteria</taxon>
        <taxon>Bacillati</taxon>
        <taxon>Actinomycetota</taxon>
        <taxon>Actinomycetes</taxon>
        <taxon>Micrococcales</taxon>
        <taxon>Microbacteriaceae</taxon>
        <taxon>Microbacterium</taxon>
    </lineage>
</organism>
<keyword evidence="2" id="KW-1185">Reference proteome</keyword>
<evidence type="ECO:0000313" key="2">
    <source>
        <dbReference type="Proteomes" id="UP001260188"/>
    </source>
</evidence>
<proteinExistence type="predicted"/>
<reference evidence="1 2" key="1">
    <citation type="submission" date="2023-08" db="EMBL/GenBank/DDBJ databases">
        <title>Functional and genomic diversity of the sorghum phyllosphere microbiome.</title>
        <authorList>
            <person name="Shade A."/>
        </authorList>
    </citation>
    <scope>NUCLEOTIDE SEQUENCE [LARGE SCALE GENOMIC DNA]</scope>
    <source>
        <strain evidence="1 2">SORGH_AS_0919</strain>
    </source>
</reference>
<name>A0ABU1I2X4_9MICO</name>
<evidence type="ECO:0000313" key="1">
    <source>
        <dbReference type="EMBL" id="MDR6167493.1"/>
    </source>
</evidence>
<dbReference type="Proteomes" id="UP001260188">
    <property type="component" value="Unassembled WGS sequence"/>
</dbReference>
<gene>
    <name evidence="1" type="ORF">QE367_001697</name>
</gene>
<sequence>MAQPFAVDGAMKSAERPLSRVATDFFTPSTSASVLIRTQRRTFVSSPWISGTSQCESIGTISASGHRATISCPRGSASAASSA</sequence>